<name>A0ABR9UN78_9CHRO</name>
<gene>
    <name evidence="4" type="ORF">IQ230_05015</name>
</gene>
<dbReference type="Pfam" id="PF00550">
    <property type="entry name" value="PP-binding"/>
    <property type="match status" value="1"/>
</dbReference>
<dbReference type="InterPro" id="IPR020806">
    <property type="entry name" value="PKS_PP-bd"/>
</dbReference>
<feature type="domain" description="Carrier" evidence="3">
    <location>
        <begin position="16"/>
        <end position="90"/>
    </location>
</feature>
<dbReference type="EMBL" id="JADEWN010000008">
    <property type="protein sequence ID" value="MBE9189736.1"/>
    <property type="molecule type" value="Genomic_DNA"/>
</dbReference>
<dbReference type="SMART" id="SM00823">
    <property type="entry name" value="PKS_PP"/>
    <property type="match status" value="1"/>
</dbReference>
<sequence>MNQSQPNSLKHTYTAAEIQNWLIIQISEQLGVESDEIDIREPLDSYGLDSAQAILIAGKAEKLLGCQISPVLIWHYPTIEELSQRLAEESEDSDSEFLEI</sequence>
<dbReference type="PROSITE" id="PS50075">
    <property type="entry name" value="CARRIER"/>
    <property type="match status" value="1"/>
</dbReference>
<accession>A0ABR9UN78</accession>
<keyword evidence="2" id="KW-0597">Phosphoprotein</keyword>
<keyword evidence="5" id="KW-1185">Reference proteome</keyword>
<dbReference type="InterPro" id="IPR036736">
    <property type="entry name" value="ACP-like_sf"/>
</dbReference>
<comment type="caution">
    <text evidence="4">The sequence shown here is derived from an EMBL/GenBank/DDBJ whole genome shotgun (WGS) entry which is preliminary data.</text>
</comment>
<dbReference type="InterPro" id="IPR009081">
    <property type="entry name" value="PP-bd_ACP"/>
</dbReference>
<evidence type="ECO:0000256" key="2">
    <source>
        <dbReference type="ARBA" id="ARBA00022553"/>
    </source>
</evidence>
<protein>
    <submittedName>
        <fullName evidence="4">Acyl carrier protein</fullName>
    </submittedName>
</protein>
<reference evidence="4 5" key="1">
    <citation type="submission" date="2020-10" db="EMBL/GenBank/DDBJ databases">
        <authorList>
            <person name="Castelo-Branco R."/>
            <person name="Eusebio N."/>
            <person name="Adriana R."/>
            <person name="Vieira A."/>
            <person name="Brugerolle De Fraissinette N."/>
            <person name="Rezende De Castro R."/>
            <person name="Schneider M.P."/>
            <person name="Vasconcelos V."/>
            <person name="Leao P.N."/>
        </authorList>
    </citation>
    <scope>NUCLEOTIDE SEQUENCE [LARGE SCALE GENOMIC DNA]</scope>
    <source>
        <strain evidence="4 5">LEGE 06123</strain>
    </source>
</reference>
<evidence type="ECO:0000256" key="1">
    <source>
        <dbReference type="ARBA" id="ARBA00022450"/>
    </source>
</evidence>
<dbReference type="RefSeq" id="WP_193930967.1">
    <property type="nucleotide sequence ID" value="NZ_CAWPMZ010000139.1"/>
</dbReference>
<evidence type="ECO:0000259" key="3">
    <source>
        <dbReference type="PROSITE" id="PS50075"/>
    </source>
</evidence>
<dbReference type="Proteomes" id="UP000651156">
    <property type="component" value="Unassembled WGS sequence"/>
</dbReference>
<dbReference type="SUPFAM" id="SSF47336">
    <property type="entry name" value="ACP-like"/>
    <property type="match status" value="1"/>
</dbReference>
<evidence type="ECO:0000313" key="4">
    <source>
        <dbReference type="EMBL" id="MBE9189736.1"/>
    </source>
</evidence>
<dbReference type="Gene3D" id="1.10.1200.10">
    <property type="entry name" value="ACP-like"/>
    <property type="match status" value="1"/>
</dbReference>
<keyword evidence="1" id="KW-0596">Phosphopantetheine</keyword>
<evidence type="ECO:0000313" key="5">
    <source>
        <dbReference type="Proteomes" id="UP000651156"/>
    </source>
</evidence>
<proteinExistence type="predicted"/>
<organism evidence="4 5">
    <name type="scientific">Gloeocapsopsis crepidinum LEGE 06123</name>
    <dbReference type="NCBI Taxonomy" id="588587"/>
    <lineage>
        <taxon>Bacteria</taxon>
        <taxon>Bacillati</taxon>
        <taxon>Cyanobacteriota</taxon>
        <taxon>Cyanophyceae</taxon>
        <taxon>Oscillatoriophycideae</taxon>
        <taxon>Chroococcales</taxon>
        <taxon>Chroococcaceae</taxon>
        <taxon>Gloeocapsopsis</taxon>
    </lineage>
</organism>